<evidence type="ECO:0000313" key="3">
    <source>
        <dbReference type="Proteomes" id="UP001597417"/>
    </source>
</evidence>
<accession>A0ABW5G7R4</accession>
<keyword evidence="3" id="KW-1185">Reference proteome</keyword>
<keyword evidence="1" id="KW-0812">Transmembrane</keyword>
<dbReference type="Proteomes" id="UP001597417">
    <property type="component" value="Unassembled WGS sequence"/>
</dbReference>
<feature type="transmembrane region" description="Helical" evidence="1">
    <location>
        <begin position="139"/>
        <end position="159"/>
    </location>
</feature>
<evidence type="ECO:0000313" key="2">
    <source>
        <dbReference type="EMBL" id="MFD2422137.1"/>
    </source>
</evidence>
<feature type="transmembrane region" description="Helical" evidence="1">
    <location>
        <begin position="99"/>
        <end position="119"/>
    </location>
</feature>
<dbReference type="RefSeq" id="WP_378271048.1">
    <property type="nucleotide sequence ID" value="NZ_JBHUKR010000024.1"/>
</dbReference>
<organism evidence="2 3">
    <name type="scientific">Amycolatopsis pigmentata</name>
    <dbReference type="NCBI Taxonomy" id="450801"/>
    <lineage>
        <taxon>Bacteria</taxon>
        <taxon>Bacillati</taxon>
        <taxon>Actinomycetota</taxon>
        <taxon>Actinomycetes</taxon>
        <taxon>Pseudonocardiales</taxon>
        <taxon>Pseudonocardiaceae</taxon>
        <taxon>Amycolatopsis</taxon>
    </lineage>
</organism>
<dbReference type="EMBL" id="JBHUKR010000024">
    <property type="protein sequence ID" value="MFD2422137.1"/>
    <property type="molecule type" value="Genomic_DNA"/>
</dbReference>
<keyword evidence="1" id="KW-1133">Transmembrane helix</keyword>
<protein>
    <submittedName>
        <fullName evidence="2">Uncharacterized protein</fullName>
    </submittedName>
</protein>
<keyword evidence="1" id="KW-0472">Membrane</keyword>
<feature type="transmembrane region" description="Helical" evidence="1">
    <location>
        <begin position="60"/>
        <end position="78"/>
    </location>
</feature>
<name>A0ABW5G7R4_9PSEU</name>
<feature type="transmembrane region" description="Helical" evidence="1">
    <location>
        <begin position="30"/>
        <end position="48"/>
    </location>
</feature>
<reference evidence="3" key="1">
    <citation type="journal article" date="2019" name="Int. J. Syst. Evol. Microbiol.">
        <title>The Global Catalogue of Microorganisms (GCM) 10K type strain sequencing project: providing services to taxonomists for standard genome sequencing and annotation.</title>
        <authorList>
            <consortium name="The Broad Institute Genomics Platform"/>
            <consortium name="The Broad Institute Genome Sequencing Center for Infectious Disease"/>
            <person name="Wu L."/>
            <person name="Ma J."/>
        </authorList>
    </citation>
    <scope>NUCLEOTIDE SEQUENCE [LARGE SCALE GENOMIC DNA]</scope>
    <source>
        <strain evidence="3">CGMCC 4.7645</strain>
    </source>
</reference>
<comment type="caution">
    <text evidence="2">The sequence shown here is derived from an EMBL/GenBank/DDBJ whole genome shotgun (WGS) entry which is preliminary data.</text>
</comment>
<gene>
    <name evidence="2" type="ORF">ACFSXZ_37985</name>
</gene>
<evidence type="ECO:0000256" key="1">
    <source>
        <dbReference type="SAM" id="Phobius"/>
    </source>
</evidence>
<proteinExistence type="predicted"/>
<sequence>MNTQDEQAQAAEALAAVRRHQERARQAAQVPWWAYVAMFVLIAGVTAINDFVDLTGAKVLSAVVLFLLIVVVVTTFFTRTSTPLSKIRGVEARQSFVPWVFGVVAVVGGAGGVLLARYGTGLADDIAGAVGLRDYPNTVTGVLFGAAGTALFALGRLLLAISQRGSDS</sequence>